<name>A0A0R2CMK2_9LACO</name>
<protein>
    <recommendedName>
        <fullName evidence="4">Prohead serine protease domain-containing protein</fullName>
    </recommendedName>
</protein>
<dbReference type="Pfam" id="PF04586">
    <property type="entry name" value="Peptidase_S78"/>
    <property type="match status" value="1"/>
</dbReference>
<accession>A0A0R2CMK2</accession>
<evidence type="ECO:0000256" key="1">
    <source>
        <dbReference type="ARBA" id="ARBA00022612"/>
    </source>
</evidence>
<comment type="caution">
    <text evidence="5">The sequence shown here is derived from an EMBL/GenBank/DDBJ whole genome shotgun (WGS) entry which is preliminary data.</text>
</comment>
<dbReference type="AlphaFoldDB" id="A0A0R2CMK2"/>
<dbReference type="InterPro" id="IPR054613">
    <property type="entry name" value="Peptidase_S78_dom"/>
</dbReference>
<dbReference type="PATRIC" id="fig|1423796.3.peg.994"/>
<keyword evidence="3" id="KW-0378">Hydrolase</keyword>
<evidence type="ECO:0000256" key="3">
    <source>
        <dbReference type="ARBA" id="ARBA00022801"/>
    </source>
</evidence>
<keyword evidence="1" id="KW-1188">Viral release from host cell</keyword>
<feature type="domain" description="Prohead serine protease" evidence="4">
    <location>
        <begin position="3"/>
        <end position="32"/>
    </location>
</feature>
<dbReference type="Proteomes" id="UP000051638">
    <property type="component" value="Unassembled WGS sequence"/>
</dbReference>
<keyword evidence="6" id="KW-1185">Reference proteome</keyword>
<organism evidence="5 6">
    <name type="scientific">Loigolactobacillus rennini DSM 20253</name>
    <dbReference type="NCBI Taxonomy" id="1423796"/>
    <lineage>
        <taxon>Bacteria</taxon>
        <taxon>Bacillati</taxon>
        <taxon>Bacillota</taxon>
        <taxon>Bacilli</taxon>
        <taxon>Lactobacillales</taxon>
        <taxon>Lactobacillaceae</taxon>
        <taxon>Loigolactobacillus</taxon>
    </lineage>
</organism>
<gene>
    <name evidence="5" type="ORF">FC24_GL000972</name>
</gene>
<keyword evidence="2" id="KW-0645">Protease</keyword>
<evidence type="ECO:0000313" key="6">
    <source>
        <dbReference type="Proteomes" id="UP000051638"/>
    </source>
</evidence>
<evidence type="ECO:0000256" key="2">
    <source>
        <dbReference type="ARBA" id="ARBA00022670"/>
    </source>
</evidence>
<reference evidence="5 6" key="1">
    <citation type="journal article" date="2015" name="Genome Announc.">
        <title>Expanding the biotechnology potential of lactobacilli through comparative genomics of 213 strains and associated genera.</title>
        <authorList>
            <person name="Sun Z."/>
            <person name="Harris H.M."/>
            <person name="McCann A."/>
            <person name="Guo C."/>
            <person name="Argimon S."/>
            <person name="Zhang W."/>
            <person name="Yang X."/>
            <person name="Jeffery I.B."/>
            <person name="Cooney J.C."/>
            <person name="Kagawa T.F."/>
            <person name="Liu W."/>
            <person name="Song Y."/>
            <person name="Salvetti E."/>
            <person name="Wrobel A."/>
            <person name="Rasinkangas P."/>
            <person name="Parkhill J."/>
            <person name="Rea M.C."/>
            <person name="O'Sullivan O."/>
            <person name="Ritari J."/>
            <person name="Douillard F.P."/>
            <person name="Paul Ross R."/>
            <person name="Yang R."/>
            <person name="Briner A.E."/>
            <person name="Felis G.E."/>
            <person name="de Vos W.M."/>
            <person name="Barrangou R."/>
            <person name="Klaenhammer T.R."/>
            <person name="Caufield P.W."/>
            <person name="Cui Y."/>
            <person name="Zhang H."/>
            <person name="O'Toole P.W."/>
        </authorList>
    </citation>
    <scope>NUCLEOTIDE SEQUENCE [LARGE SCALE GENOMIC DNA]</scope>
    <source>
        <strain evidence="5 6">DSM 20253</strain>
    </source>
</reference>
<dbReference type="EMBL" id="AYYI01000106">
    <property type="protein sequence ID" value="KRM92801.1"/>
    <property type="molecule type" value="Genomic_DNA"/>
</dbReference>
<dbReference type="GO" id="GO:0008233">
    <property type="term" value="F:peptidase activity"/>
    <property type="evidence" value="ECO:0007669"/>
    <property type="project" value="UniProtKB-KW"/>
</dbReference>
<evidence type="ECO:0000313" key="5">
    <source>
        <dbReference type="EMBL" id="KRM92801.1"/>
    </source>
</evidence>
<dbReference type="GO" id="GO:0006508">
    <property type="term" value="P:proteolysis"/>
    <property type="evidence" value="ECO:0007669"/>
    <property type="project" value="UniProtKB-KW"/>
</dbReference>
<evidence type="ECO:0000259" key="4">
    <source>
        <dbReference type="Pfam" id="PF04586"/>
    </source>
</evidence>
<proteinExistence type="predicted"/>
<sequence>MQTVNQIDELLEISIVTMPAYTGTSVEVGQRSQSLARFQELEKLNIALELEALRLNS</sequence>